<feature type="region of interest" description="Disordered" evidence="1">
    <location>
        <begin position="26"/>
        <end position="58"/>
    </location>
</feature>
<feature type="compositionally biased region" description="Basic and acidic residues" evidence="1">
    <location>
        <begin position="26"/>
        <end position="40"/>
    </location>
</feature>
<protein>
    <submittedName>
        <fullName evidence="2">Uncharacterized protein</fullName>
    </submittedName>
</protein>
<dbReference type="RefSeq" id="XP_007403448.1">
    <property type="nucleotide sequence ID" value="XM_007403386.1"/>
</dbReference>
<proteinExistence type="predicted"/>
<dbReference type="AlphaFoldDB" id="K5VMT1"/>
<evidence type="ECO:0000313" key="3">
    <source>
        <dbReference type="Proteomes" id="UP000008370"/>
    </source>
</evidence>
<dbReference type="InParanoid" id="K5VMT1"/>
<organism evidence="2 3">
    <name type="scientific">Phanerochaete carnosa (strain HHB-10118-sp)</name>
    <name type="common">White-rot fungus</name>
    <name type="synonym">Peniophora carnosa</name>
    <dbReference type="NCBI Taxonomy" id="650164"/>
    <lineage>
        <taxon>Eukaryota</taxon>
        <taxon>Fungi</taxon>
        <taxon>Dikarya</taxon>
        <taxon>Basidiomycota</taxon>
        <taxon>Agaricomycotina</taxon>
        <taxon>Agaricomycetes</taxon>
        <taxon>Polyporales</taxon>
        <taxon>Phanerochaetaceae</taxon>
        <taxon>Phanerochaete</taxon>
    </lineage>
</organism>
<name>K5VMT1_PHACS</name>
<dbReference type="HOGENOM" id="CLU_2979831_0_0_1"/>
<dbReference type="Proteomes" id="UP000008370">
    <property type="component" value="Unassembled WGS sequence"/>
</dbReference>
<evidence type="ECO:0000313" key="2">
    <source>
        <dbReference type="EMBL" id="EKM48000.1"/>
    </source>
</evidence>
<dbReference type="KEGG" id="pco:PHACADRAFT_203389"/>
<dbReference type="GeneID" id="18912147"/>
<gene>
    <name evidence="2" type="ORF">PHACADRAFT_203389</name>
</gene>
<evidence type="ECO:0000256" key="1">
    <source>
        <dbReference type="SAM" id="MobiDB-lite"/>
    </source>
</evidence>
<sequence length="58" mass="6590">MPDGRFLQPALFGLGEEDLEWALRTRNEKEPKAESSKWSKESVQGVRSGARNQYKGSH</sequence>
<accession>K5VMT1</accession>
<reference evidence="2 3" key="1">
    <citation type="journal article" date="2012" name="BMC Genomics">
        <title>Comparative genomics of the white-rot fungi, Phanerochaete carnosa and P. chrysosporium, to elucidate the genetic basis of the distinct wood types they colonize.</title>
        <authorList>
            <person name="Suzuki H."/>
            <person name="MacDonald J."/>
            <person name="Syed K."/>
            <person name="Salamov A."/>
            <person name="Hori C."/>
            <person name="Aerts A."/>
            <person name="Henrissat B."/>
            <person name="Wiebenga A."/>
            <person name="vanKuyk P.A."/>
            <person name="Barry K."/>
            <person name="Lindquist E."/>
            <person name="LaButti K."/>
            <person name="Lapidus A."/>
            <person name="Lucas S."/>
            <person name="Coutinho P."/>
            <person name="Gong Y."/>
            <person name="Samejima M."/>
            <person name="Mahadevan R."/>
            <person name="Abou-Zaid M."/>
            <person name="de Vries R.P."/>
            <person name="Igarashi K."/>
            <person name="Yadav J.S."/>
            <person name="Grigoriev I.V."/>
            <person name="Master E.R."/>
        </authorList>
    </citation>
    <scope>NUCLEOTIDE SEQUENCE [LARGE SCALE GENOMIC DNA]</scope>
    <source>
        <strain evidence="2 3">HHB-10118-sp</strain>
    </source>
</reference>
<dbReference type="EMBL" id="JH931568">
    <property type="protein sequence ID" value="EKM48000.1"/>
    <property type="molecule type" value="Genomic_DNA"/>
</dbReference>
<keyword evidence="3" id="KW-1185">Reference proteome</keyword>